<evidence type="ECO:0000313" key="2">
    <source>
        <dbReference type="Proteomes" id="UP000566995"/>
    </source>
</evidence>
<dbReference type="AlphaFoldDB" id="A0A7W7KF10"/>
<reference evidence="1 2" key="1">
    <citation type="submission" date="2020-08" db="EMBL/GenBank/DDBJ databases">
        <title>Functional genomics of gut bacteria from endangered species of beetles.</title>
        <authorList>
            <person name="Carlos-Shanley C."/>
        </authorList>
    </citation>
    <scope>NUCLEOTIDE SEQUENCE [LARGE SCALE GENOMIC DNA]</scope>
    <source>
        <strain evidence="1 2">S00179</strain>
    </source>
</reference>
<dbReference type="EMBL" id="JACHLI010000001">
    <property type="protein sequence ID" value="MBB4861627.1"/>
    <property type="molecule type" value="Genomic_DNA"/>
</dbReference>
<gene>
    <name evidence="1" type="ORF">HNP46_000438</name>
</gene>
<accession>A0A7W7KF10</accession>
<dbReference type="Proteomes" id="UP000566995">
    <property type="component" value="Unassembled WGS sequence"/>
</dbReference>
<dbReference type="RefSeq" id="WP_184585882.1">
    <property type="nucleotide sequence ID" value="NZ_JACHLI010000001.1"/>
</dbReference>
<proteinExistence type="predicted"/>
<sequence length="169" mass="18632">MSEVLHEHLPGLLAATRALEDAGPEYAKAVELLDSLAKHAQRMPAPPVDRYLVEFDTQQSDGSWVSEEHVVTEAPQSHYADCATPLYRGMGMHQADLAVTELRLEIDRLSRLLKAHGVAVPRASLPQNLADLELPIKAMANFSESALAEYQYLCLRNAELESASERAGR</sequence>
<name>A0A7W7KF10_PSENT</name>
<comment type="caution">
    <text evidence="1">The sequence shown here is derived from an EMBL/GenBank/DDBJ whole genome shotgun (WGS) entry which is preliminary data.</text>
</comment>
<protein>
    <submittedName>
        <fullName evidence="1">Uncharacterized protein</fullName>
    </submittedName>
</protein>
<evidence type="ECO:0000313" key="1">
    <source>
        <dbReference type="EMBL" id="MBB4861627.1"/>
    </source>
</evidence>
<organism evidence="1 2">
    <name type="scientific">Pseudomonas nitroreducens</name>
    <dbReference type="NCBI Taxonomy" id="46680"/>
    <lineage>
        <taxon>Bacteria</taxon>
        <taxon>Pseudomonadati</taxon>
        <taxon>Pseudomonadota</taxon>
        <taxon>Gammaproteobacteria</taxon>
        <taxon>Pseudomonadales</taxon>
        <taxon>Pseudomonadaceae</taxon>
        <taxon>Pseudomonas</taxon>
    </lineage>
</organism>